<gene>
    <name evidence="1" type="ORF">NS226_08075</name>
</gene>
<dbReference type="RefSeq" id="WP_058634550.1">
    <property type="nucleotide sequence ID" value="NZ_LDPZ01000016.1"/>
</dbReference>
<dbReference type="Proteomes" id="UP000078272">
    <property type="component" value="Unassembled WGS sequence"/>
</dbReference>
<proteinExistence type="predicted"/>
<evidence type="ECO:0000313" key="1">
    <source>
        <dbReference type="EMBL" id="KTQ96319.1"/>
    </source>
</evidence>
<dbReference type="EMBL" id="LDPZ01000016">
    <property type="protein sequence ID" value="KTQ96319.1"/>
    <property type="molecule type" value="Genomic_DNA"/>
</dbReference>
<sequence length="214" mass="24311">MPEIVEITVYCIGELGQTEQQRARNWFRQVGFDHDWYESVYADFETVCSLIGIDLRAKAVHLMGGGSRSSPCIFFFGFWSQGDGACFEGTYSYVPDAAKAVRDHAPRDGALHAIADALQAAQRRNFYQLRADIRHHGRYYHEHSMTIAVERDSPIGQAPAPHTEGIVIECLRDIARWLYGRLEEEYEYLASDTEIDEALEANAYTFTSDGRRFG</sequence>
<protein>
    <submittedName>
        <fullName evidence="1">Antitoxin of toxin-antitoxin stability system</fullName>
    </submittedName>
</protein>
<name>A0A175R976_9HYPH</name>
<evidence type="ECO:0000313" key="2">
    <source>
        <dbReference type="Proteomes" id="UP000078272"/>
    </source>
</evidence>
<dbReference type="PATRIC" id="fig|401562.3.peg.959"/>
<dbReference type="AlphaFoldDB" id="A0A175R976"/>
<organism evidence="1 2">
    <name type="scientific">Aureimonas ureilytica</name>
    <dbReference type="NCBI Taxonomy" id="401562"/>
    <lineage>
        <taxon>Bacteria</taxon>
        <taxon>Pseudomonadati</taxon>
        <taxon>Pseudomonadota</taxon>
        <taxon>Alphaproteobacteria</taxon>
        <taxon>Hyphomicrobiales</taxon>
        <taxon>Aurantimonadaceae</taxon>
        <taxon>Aureimonas</taxon>
    </lineage>
</organism>
<accession>A0A175R976</accession>
<comment type="caution">
    <text evidence="1">The sequence shown here is derived from an EMBL/GenBank/DDBJ whole genome shotgun (WGS) entry which is preliminary data.</text>
</comment>
<dbReference type="OrthoDB" id="791062at2"/>
<reference evidence="1 2" key="1">
    <citation type="journal article" date="2016" name="Front. Microbiol.">
        <title>Genomic Resource of Rice Seed Associated Bacteria.</title>
        <authorList>
            <person name="Midha S."/>
            <person name="Bansal K."/>
            <person name="Sharma S."/>
            <person name="Kumar N."/>
            <person name="Patil P.P."/>
            <person name="Chaudhry V."/>
            <person name="Patil P.B."/>
        </authorList>
    </citation>
    <scope>NUCLEOTIDE SEQUENCE [LARGE SCALE GENOMIC DNA]</scope>
    <source>
        <strain evidence="1 2">NS226</strain>
    </source>
</reference>